<sequence length="109" mass="11628">MHSATGFVESAALLVFAAFVLVTICSRIDVPSIVGYAPDGAFGMSDDAPIDFDLLDRLYAAVTNVERACLPTRAGASSIASRPSISRCRPQSRSLCATPWRTTRNESSC</sequence>
<evidence type="ECO:0000313" key="1">
    <source>
        <dbReference type="EMBL" id="SDG56479.1"/>
    </source>
</evidence>
<dbReference type="EMBL" id="FNCS01000004">
    <property type="protein sequence ID" value="SDG56479.1"/>
    <property type="molecule type" value="Genomic_DNA"/>
</dbReference>
<evidence type="ECO:0000313" key="2">
    <source>
        <dbReference type="Proteomes" id="UP000199495"/>
    </source>
</evidence>
<dbReference type="STRING" id="440168.SAMN04487974_1045"/>
<keyword evidence="2" id="KW-1185">Reference proteome</keyword>
<accession>A0A1G7VAW3</accession>
<proteinExistence type="predicted"/>
<dbReference type="AlphaFoldDB" id="A0A1G7VAW3"/>
<reference evidence="1 2" key="1">
    <citation type="submission" date="2016-10" db="EMBL/GenBank/DDBJ databases">
        <authorList>
            <person name="de Groot N.N."/>
        </authorList>
    </citation>
    <scope>NUCLEOTIDE SEQUENCE [LARGE SCALE GENOMIC DNA]</scope>
    <source>
        <strain evidence="1 2">CGMCC 1.10267</strain>
    </source>
</reference>
<name>A0A1G7VAW3_9HYPH</name>
<dbReference type="OrthoDB" id="9781411at2"/>
<dbReference type="Proteomes" id="UP000199495">
    <property type="component" value="Unassembled WGS sequence"/>
</dbReference>
<protein>
    <submittedName>
        <fullName evidence="1">Uncharacterized protein</fullName>
    </submittedName>
</protein>
<organism evidence="1 2">
    <name type="scientific">Pelagibacterium luteolum</name>
    <dbReference type="NCBI Taxonomy" id="440168"/>
    <lineage>
        <taxon>Bacteria</taxon>
        <taxon>Pseudomonadati</taxon>
        <taxon>Pseudomonadota</taxon>
        <taxon>Alphaproteobacteria</taxon>
        <taxon>Hyphomicrobiales</taxon>
        <taxon>Devosiaceae</taxon>
        <taxon>Pelagibacterium</taxon>
    </lineage>
</organism>
<gene>
    <name evidence="1" type="ORF">SAMN04487974_1045</name>
</gene>